<evidence type="ECO:0000256" key="3">
    <source>
        <dbReference type="ARBA" id="ARBA00022989"/>
    </source>
</evidence>
<dbReference type="PANTHER" id="PTHR13396:SF5">
    <property type="entry name" value="NEDD4 FAMILY INTERACTING PROTEIN"/>
    <property type="match status" value="1"/>
</dbReference>
<dbReference type="Pfam" id="PF10176">
    <property type="entry name" value="NEDD4_Bsd2"/>
    <property type="match status" value="1"/>
</dbReference>
<feature type="region of interest" description="Disordered" evidence="5">
    <location>
        <begin position="63"/>
        <end position="102"/>
    </location>
</feature>
<feature type="transmembrane region" description="Helical" evidence="6">
    <location>
        <begin position="464"/>
        <end position="480"/>
    </location>
</feature>
<feature type="region of interest" description="Disordered" evidence="5">
    <location>
        <begin position="253"/>
        <end position="299"/>
    </location>
</feature>
<dbReference type="PANTHER" id="PTHR13396">
    <property type="entry name" value="NEDD4 FAMILY INTERACTING PROTEIN 1/2"/>
    <property type="match status" value="1"/>
</dbReference>
<protein>
    <submittedName>
        <fullName evidence="7">Uncharacterized protein</fullName>
    </submittedName>
</protein>
<sequence length="688" mass="75098">MTEHALPTPPHSPCALEPAHGAVVLLDSLTTFYQQERYWIHHTRAALEVAIAKGSDARAITYAAQSPPGSSGASTSGLSPDSVSSPSASSTSSMDEPSATSALPAVKTEPDMLPDAMTLSEQSAALQKRVTRWNRRKNMMKLKLDGISATVSRRRRPHRAPVSEPGARLLEMFSELVDARMESCQRVSRLSPTSLPAPSSARHMPTQYAPLPNPRTDPDADHELEAAFDDSEDEEEQQGAPGRTRNGYHSLAREEEHAASPSSPVGPTPGTYDFESSDFDWARPPPGSPPSPTRAFPNDYGNSNGVVPAMTSTDVERRRGSWFGRTAAAVLPSHYVERFGLAQELPRTPVGGGTMNDGVFANVTAKPSRSVVVQEGDETYLVPEDSQKDVPPSYAAAQQDAVPPYWETTIHAPSASSEPGEVVVDGLPTGSLFSFLWNMLVSVSFQFVGFMLTYLLHTTHAAKLGSRAGFGITLIQYGFAMRRESQEAGFGQTTWNRPQFSTPEEEAEYDRNLNGTVPTTTEPSNADGSNPFFIGDTAAEWISFLLMTIGWFILLTSFLGFWRVKRWERGILSSQRDSPAERHVNGPTNGTLMHSLERALGINGLADGSLLRAGFGFDRSGERDADLEREIAIELGEAIEPEERRGTVQERNEYQLPLTDDPEQNARVAQAMAEQARLHHNLRQAGLI</sequence>
<organism evidence="7 8">
    <name type="scientific">Fomitopsis schrenkii</name>
    <name type="common">Brown rot fungus</name>
    <dbReference type="NCBI Taxonomy" id="2126942"/>
    <lineage>
        <taxon>Eukaryota</taxon>
        <taxon>Fungi</taxon>
        <taxon>Dikarya</taxon>
        <taxon>Basidiomycota</taxon>
        <taxon>Agaricomycotina</taxon>
        <taxon>Agaricomycetes</taxon>
        <taxon>Polyporales</taxon>
        <taxon>Fomitopsis</taxon>
    </lineage>
</organism>
<evidence type="ECO:0000256" key="1">
    <source>
        <dbReference type="ARBA" id="ARBA00004141"/>
    </source>
</evidence>
<dbReference type="GO" id="GO:0031398">
    <property type="term" value="P:positive regulation of protein ubiquitination"/>
    <property type="evidence" value="ECO:0007669"/>
    <property type="project" value="TreeGrafter"/>
</dbReference>
<dbReference type="STRING" id="743788.S8EV42"/>
<keyword evidence="3 6" id="KW-1133">Transmembrane helix</keyword>
<reference evidence="7 8" key="1">
    <citation type="journal article" date="2012" name="Science">
        <title>The Paleozoic origin of enzymatic lignin decomposition reconstructed from 31 fungal genomes.</title>
        <authorList>
            <person name="Floudas D."/>
            <person name="Binder M."/>
            <person name="Riley R."/>
            <person name="Barry K."/>
            <person name="Blanchette R.A."/>
            <person name="Henrissat B."/>
            <person name="Martinez A.T."/>
            <person name="Otillar R."/>
            <person name="Spatafora J.W."/>
            <person name="Yadav J.S."/>
            <person name="Aerts A."/>
            <person name="Benoit I."/>
            <person name="Boyd A."/>
            <person name="Carlson A."/>
            <person name="Copeland A."/>
            <person name="Coutinho P.M."/>
            <person name="de Vries R.P."/>
            <person name="Ferreira P."/>
            <person name="Findley K."/>
            <person name="Foster B."/>
            <person name="Gaskell J."/>
            <person name="Glotzer D."/>
            <person name="Gorecki P."/>
            <person name="Heitman J."/>
            <person name="Hesse C."/>
            <person name="Hori C."/>
            <person name="Igarashi K."/>
            <person name="Jurgens J.A."/>
            <person name="Kallen N."/>
            <person name="Kersten P."/>
            <person name="Kohler A."/>
            <person name="Kuees U."/>
            <person name="Kumar T.K.A."/>
            <person name="Kuo A."/>
            <person name="LaButti K."/>
            <person name="Larrondo L.F."/>
            <person name="Lindquist E."/>
            <person name="Ling A."/>
            <person name="Lombard V."/>
            <person name="Lucas S."/>
            <person name="Lundell T."/>
            <person name="Martin R."/>
            <person name="McLaughlin D.J."/>
            <person name="Morgenstern I."/>
            <person name="Morin E."/>
            <person name="Murat C."/>
            <person name="Nagy L.G."/>
            <person name="Nolan M."/>
            <person name="Ohm R.A."/>
            <person name="Patyshakuliyeva A."/>
            <person name="Rokas A."/>
            <person name="Ruiz-Duenas F.J."/>
            <person name="Sabat G."/>
            <person name="Salamov A."/>
            <person name="Samejima M."/>
            <person name="Schmutz J."/>
            <person name="Slot J.C."/>
            <person name="St John F."/>
            <person name="Stenlid J."/>
            <person name="Sun H."/>
            <person name="Sun S."/>
            <person name="Syed K."/>
            <person name="Tsang A."/>
            <person name="Wiebenga A."/>
            <person name="Young D."/>
            <person name="Pisabarro A."/>
            <person name="Eastwood D.C."/>
            <person name="Martin F."/>
            <person name="Cullen D."/>
            <person name="Grigoriev I.V."/>
            <person name="Hibbett D.S."/>
        </authorList>
    </citation>
    <scope>NUCLEOTIDE SEQUENCE</scope>
    <source>
        <strain evidence="8">FP-58527</strain>
    </source>
</reference>
<evidence type="ECO:0000256" key="2">
    <source>
        <dbReference type="ARBA" id="ARBA00022692"/>
    </source>
</evidence>
<dbReference type="GO" id="GO:0016020">
    <property type="term" value="C:membrane"/>
    <property type="evidence" value="ECO:0007669"/>
    <property type="project" value="UniProtKB-SubCell"/>
</dbReference>
<dbReference type="EMBL" id="KE504269">
    <property type="protein sequence ID" value="EPS93550.1"/>
    <property type="molecule type" value="Genomic_DNA"/>
</dbReference>
<dbReference type="eggNOG" id="KOG4812">
    <property type="taxonomic scope" value="Eukaryota"/>
</dbReference>
<dbReference type="GO" id="GO:0030001">
    <property type="term" value="P:metal ion transport"/>
    <property type="evidence" value="ECO:0007669"/>
    <property type="project" value="InterPro"/>
</dbReference>
<dbReference type="Proteomes" id="UP000015241">
    <property type="component" value="Unassembled WGS sequence"/>
</dbReference>
<dbReference type="CDD" id="cd22212">
    <property type="entry name" value="NDFIP-like"/>
    <property type="match status" value="1"/>
</dbReference>
<feature type="compositionally biased region" description="Low complexity" evidence="5">
    <location>
        <begin position="63"/>
        <end position="101"/>
    </location>
</feature>
<name>S8EV42_FOMSC</name>
<dbReference type="HOGENOM" id="CLU_016313_2_0_1"/>
<dbReference type="AlphaFoldDB" id="S8EV42"/>
<keyword evidence="4 6" id="KW-0472">Membrane</keyword>
<feature type="compositionally biased region" description="Low complexity" evidence="5">
    <location>
        <begin position="188"/>
        <end position="202"/>
    </location>
</feature>
<accession>S8EV42</accession>
<evidence type="ECO:0000313" key="8">
    <source>
        <dbReference type="Proteomes" id="UP000015241"/>
    </source>
</evidence>
<feature type="compositionally biased region" description="Low complexity" evidence="5">
    <location>
        <begin position="260"/>
        <end position="271"/>
    </location>
</feature>
<dbReference type="GO" id="GO:0005794">
    <property type="term" value="C:Golgi apparatus"/>
    <property type="evidence" value="ECO:0007669"/>
    <property type="project" value="TreeGrafter"/>
</dbReference>
<dbReference type="InParanoid" id="S8EV42"/>
<keyword evidence="2 6" id="KW-0812">Transmembrane</keyword>
<keyword evidence="8" id="KW-1185">Reference proteome</keyword>
<dbReference type="FunCoup" id="S8EV42">
    <property type="interactions" value="127"/>
</dbReference>
<feature type="compositionally biased region" description="Pro residues" evidence="5">
    <location>
        <begin position="283"/>
        <end position="292"/>
    </location>
</feature>
<dbReference type="GO" id="GO:0006511">
    <property type="term" value="P:ubiquitin-dependent protein catabolic process"/>
    <property type="evidence" value="ECO:0007669"/>
    <property type="project" value="TreeGrafter"/>
</dbReference>
<comment type="subcellular location">
    <subcellularLocation>
        <location evidence="1">Membrane</location>
        <topology evidence="1">Multi-pass membrane protein</topology>
    </subcellularLocation>
</comment>
<evidence type="ECO:0000256" key="5">
    <source>
        <dbReference type="SAM" id="MobiDB-lite"/>
    </source>
</evidence>
<evidence type="ECO:0000256" key="4">
    <source>
        <dbReference type="ARBA" id="ARBA00023136"/>
    </source>
</evidence>
<dbReference type="OrthoDB" id="10003116at2759"/>
<dbReference type="GO" id="GO:0007034">
    <property type="term" value="P:vacuolar transport"/>
    <property type="evidence" value="ECO:0007669"/>
    <property type="project" value="InterPro"/>
</dbReference>
<dbReference type="InterPro" id="IPR019325">
    <property type="entry name" value="NEDD4/Bsd2"/>
</dbReference>
<dbReference type="GO" id="GO:0048471">
    <property type="term" value="C:perinuclear region of cytoplasm"/>
    <property type="evidence" value="ECO:0007669"/>
    <property type="project" value="TreeGrafter"/>
</dbReference>
<gene>
    <name evidence="7" type="ORF">FOMPIDRAFT_92937</name>
</gene>
<evidence type="ECO:0000256" key="6">
    <source>
        <dbReference type="SAM" id="Phobius"/>
    </source>
</evidence>
<feature type="region of interest" description="Disordered" evidence="5">
    <location>
        <begin position="187"/>
        <end position="221"/>
    </location>
</feature>
<proteinExistence type="predicted"/>
<dbReference type="GO" id="GO:0005783">
    <property type="term" value="C:endoplasmic reticulum"/>
    <property type="evidence" value="ECO:0007669"/>
    <property type="project" value="TreeGrafter"/>
</dbReference>
<feature type="transmembrane region" description="Helical" evidence="6">
    <location>
        <begin position="541"/>
        <end position="562"/>
    </location>
</feature>
<evidence type="ECO:0000313" key="7">
    <source>
        <dbReference type="EMBL" id="EPS93550.1"/>
    </source>
</evidence>
<feature type="transmembrane region" description="Helical" evidence="6">
    <location>
        <begin position="435"/>
        <end position="457"/>
    </location>
</feature>